<feature type="transmembrane region" description="Helical" evidence="1">
    <location>
        <begin position="87"/>
        <end position="112"/>
    </location>
</feature>
<evidence type="ECO:0000313" key="2">
    <source>
        <dbReference type="EMBL" id="QNO44390.1"/>
    </source>
</evidence>
<dbReference type="EMBL" id="MT631205">
    <property type="protein sequence ID" value="QNO46583.1"/>
    <property type="molecule type" value="Genomic_DNA"/>
</dbReference>
<dbReference type="EMBL" id="MT630962">
    <property type="protein sequence ID" value="QNO44390.1"/>
    <property type="molecule type" value="Genomic_DNA"/>
</dbReference>
<gene>
    <name evidence="2" type="ORF">DGMLNGLO_00002</name>
    <name evidence="4" type="ORF">DLPLDLPG_00003</name>
    <name evidence="3" type="ORF">OMIELODL_00006</name>
</gene>
<keyword evidence="1" id="KW-0472">Membrane</keyword>
<reference evidence="4" key="1">
    <citation type="submission" date="2020-06" db="EMBL/GenBank/DDBJ databases">
        <title>Unique genomic features of the anaerobic methanotrophic archaea.</title>
        <authorList>
            <person name="Chadwick G.L."/>
            <person name="Skennerton C.T."/>
            <person name="Laso-Perez R."/>
            <person name="Leu A.O."/>
            <person name="Speth D.R."/>
            <person name="Yu H."/>
            <person name="Morgan-Lang C."/>
            <person name="Hatzenpichler R."/>
            <person name="Goudeau D."/>
            <person name="Malmstrom R."/>
            <person name="Brazelton W.J."/>
            <person name="Woyke T."/>
            <person name="Hallam S.J."/>
            <person name="Tyson G.W."/>
            <person name="Wegener G."/>
            <person name="Boetius A."/>
            <person name="Orphan V."/>
        </authorList>
    </citation>
    <scope>NUCLEOTIDE SEQUENCE</scope>
</reference>
<evidence type="ECO:0000313" key="3">
    <source>
        <dbReference type="EMBL" id="QNO44836.1"/>
    </source>
</evidence>
<sequence>MEKETKMLNCKDVIEKIWWAIPPIFIVFVFFPLLHYWGAFECISFESYVRTLKFLVIDEPAPIFFHSYFIFGFMCVGYYVSRQKGLMLRIVIPIILAIFGMFIEIVAMFVIYPPH</sequence>
<accession>A0A7G9YEZ9</accession>
<name>A0A7G9YEZ9_9EURY</name>
<feature type="transmembrane region" description="Helical" evidence="1">
    <location>
        <begin position="60"/>
        <end position="80"/>
    </location>
</feature>
<feature type="transmembrane region" description="Helical" evidence="1">
    <location>
        <begin position="20"/>
        <end position="40"/>
    </location>
</feature>
<dbReference type="AlphaFoldDB" id="A0A7G9YEZ9"/>
<dbReference type="EMBL" id="MT631022">
    <property type="protein sequence ID" value="QNO44836.1"/>
    <property type="molecule type" value="Genomic_DNA"/>
</dbReference>
<evidence type="ECO:0000313" key="4">
    <source>
        <dbReference type="EMBL" id="QNO46583.1"/>
    </source>
</evidence>
<keyword evidence="1" id="KW-0812">Transmembrane</keyword>
<protein>
    <submittedName>
        <fullName evidence="4">Uncharacterized protein</fullName>
    </submittedName>
</protein>
<keyword evidence="1" id="KW-1133">Transmembrane helix</keyword>
<organism evidence="4">
    <name type="scientific">Candidatus Methanogaster sp. ANME-2c ERB4</name>
    <dbReference type="NCBI Taxonomy" id="2759911"/>
    <lineage>
        <taxon>Archaea</taxon>
        <taxon>Methanobacteriati</taxon>
        <taxon>Methanobacteriota</taxon>
        <taxon>Stenosarchaea group</taxon>
        <taxon>Methanomicrobia</taxon>
        <taxon>Methanosarcinales</taxon>
        <taxon>ANME-2 cluster</taxon>
        <taxon>Candidatus Methanogasteraceae</taxon>
        <taxon>Candidatus Methanogaster</taxon>
    </lineage>
</organism>
<proteinExistence type="predicted"/>
<evidence type="ECO:0000256" key="1">
    <source>
        <dbReference type="SAM" id="Phobius"/>
    </source>
</evidence>